<keyword evidence="3" id="KW-0804">Transcription</keyword>
<evidence type="ECO:0000313" key="6">
    <source>
        <dbReference type="Proteomes" id="UP001210380"/>
    </source>
</evidence>
<reference evidence="5 6" key="1">
    <citation type="submission" date="2022-11" db="EMBL/GenBank/DDBJ databases">
        <title>Draft genome sequence of Saccharopolyspora sp. WRP15-2 isolated from rhizosphere soils of wild rice in Thailand.</title>
        <authorList>
            <person name="Duangmal K."/>
            <person name="Kammanee S."/>
            <person name="Muangham S."/>
        </authorList>
    </citation>
    <scope>NUCLEOTIDE SEQUENCE [LARGE SCALE GENOMIC DNA]</scope>
    <source>
        <strain evidence="5 6">WRP15-2</strain>
    </source>
</reference>
<dbReference type="InterPro" id="IPR019888">
    <property type="entry name" value="Tscrpt_reg_AsnC-like"/>
</dbReference>
<comment type="caution">
    <text evidence="5">The sequence shown here is derived from an EMBL/GenBank/DDBJ whole genome shotgun (WGS) entry which is preliminary data.</text>
</comment>
<feature type="domain" description="HTH asnC-type" evidence="4">
    <location>
        <begin position="182"/>
        <end position="242"/>
    </location>
</feature>
<dbReference type="InterPro" id="IPR036388">
    <property type="entry name" value="WH-like_DNA-bd_sf"/>
</dbReference>
<dbReference type="PRINTS" id="PR00033">
    <property type="entry name" value="HTHASNC"/>
</dbReference>
<dbReference type="SUPFAM" id="SSF54909">
    <property type="entry name" value="Dimeric alpha+beta barrel"/>
    <property type="match status" value="1"/>
</dbReference>
<dbReference type="EMBL" id="JAQGLA010000001">
    <property type="protein sequence ID" value="MDA3623926.1"/>
    <property type="molecule type" value="Genomic_DNA"/>
</dbReference>
<dbReference type="PANTHER" id="PTHR30154:SF34">
    <property type="entry name" value="TRANSCRIPTIONAL REGULATOR AZLB"/>
    <property type="match status" value="1"/>
</dbReference>
<dbReference type="RefSeq" id="WP_270946494.1">
    <property type="nucleotide sequence ID" value="NZ_JAQGLA010000001.1"/>
</dbReference>
<protein>
    <submittedName>
        <fullName evidence="5">Lrp/AsnC family transcriptional regulator</fullName>
    </submittedName>
</protein>
<evidence type="ECO:0000259" key="4">
    <source>
        <dbReference type="PROSITE" id="PS50956"/>
    </source>
</evidence>
<evidence type="ECO:0000256" key="2">
    <source>
        <dbReference type="ARBA" id="ARBA00023125"/>
    </source>
</evidence>
<evidence type="ECO:0000256" key="1">
    <source>
        <dbReference type="ARBA" id="ARBA00023015"/>
    </source>
</evidence>
<organism evidence="5 6">
    <name type="scientific">Saccharopolyspora oryzae</name>
    <dbReference type="NCBI Taxonomy" id="2997343"/>
    <lineage>
        <taxon>Bacteria</taxon>
        <taxon>Bacillati</taxon>
        <taxon>Actinomycetota</taxon>
        <taxon>Actinomycetes</taxon>
        <taxon>Pseudonocardiales</taxon>
        <taxon>Pseudonocardiaceae</taxon>
        <taxon>Saccharopolyspora</taxon>
    </lineage>
</organism>
<dbReference type="PROSITE" id="PS50956">
    <property type="entry name" value="HTH_ASNC_2"/>
    <property type="match status" value="1"/>
</dbReference>
<dbReference type="SUPFAM" id="SSF46785">
    <property type="entry name" value="Winged helix' DNA-binding domain"/>
    <property type="match status" value="1"/>
</dbReference>
<dbReference type="Gene3D" id="3.30.70.920">
    <property type="match status" value="1"/>
</dbReference>
<proteinExistence type="predicted"/>
<evidence type="ECO:0000313" key="5">
    <source>
        <dbReference type="EMBL" id="MDA3623926.1"/>
    </source>
</evidence>
<dbReference type="InterPro" id="IPR000485">
    <property type="entry name" value="AsnC-type_HTH_dom"/>
</dbReference>
<dbReference type="PANTHER" id="PTHR30154">
    <property type="entry name" value="LEUCINE-RESPONSIVE REGULATORY PROTEIN"/>
    <property type="match status" value="1"/>
</dbReference>
<dbReference type="InterPro" id="IPR036390">
    <property type="entry name" value="WH_DNA-bd_sf"/>
</dbReference>
<dbReference type="InterPro" id="IPR019887">
    <property type="entry name" value="Tscrpt_reg_AsnC/Lrp_C"/>
</dbReference>
<name>A0ABT4URQ0_9PSEU</name>
<dbReference type="Pfam" id="PF01037">
    <property type="entry name" value="AsnC_trans_reg"/>
    <property type="match status" value="1"/>
</dbReference>
<sequence length="336" mass="36365">MSSDGRPGLDALDRRIVAALQVDGRAPWRKIAFALGEQERTVARRGAHLLAAGRVVITGTPARSRIVGAEPVILAARCLPMTVKAAAAALAHRPEVVFTYVTTGVADCVAELMCPPDRLSTLLLDELPGTPGLQQLLTYPITRYYSTVHDWRPGILSDAEIAALSDDGPQRSIDLAEEPARLDSASRTIVRALIEDGRRTNEELGRLAGVSEATARRKVDFLRKEGLLYFRAVVEPALLGLPVEALCWIRAAPDSVDRVGEELVESPLVRYAAAVAGPHQLLVDVTLPNRAALHEFTSSRSWGPSVQSIEASLVIHPLKRSSVMSGPETRPDFDQV</sequence>
<gene>
    <name evidence="5" type="ORF">OU415_00680</name>
</gene>
<dbReference type="Proteomes" id="UP001210380">
    <property type="component" value="Unassembled WGS sequence"/>
</dbReference>
<keyword evidence="1" id="KW-0805">Transcription regulation</keyword>
<dbReference type="InterPro" id="IPR011008">
    <property type="entry name" value="Dimeric_a/b-barrel"/>
</dbReference>
<dbReference type="Pfam" id="PF13404">
    <property type="entry name" value="HTH_AsnC-type"/>
    <property type="match status" value="2"/>
</dbReference>
<keyword evidence="6" id="KW-1185">Reference proteome</keyword>
<keyword evidence="2" id="KW-0238">DNA-binding</keyword>
<evidence type="ECO:0000256" key="3">
    <source>
        <dbReference type="ARBA" id="ARBA00023163"/>
    </source>
</evidence>
<accession>A0ABT4URQ0</accession>
<dbReference type="Gene3D" id="1.10.10.10">
    <property type="entry name" value="Winged helix-like DNA-binding domain superfamily/Winged helix DNA-binding domain"/>
    <property type="match status" value="2"/>
</dbReference>
<dbReference type="SMART" id="SM00344">
    <property type="entry name" value="HTH_ASNC"/>
    <property type="match status" value="2"/>
</dbReference>